<dbReference type="EMBL" id="CP017141">
    <property type="protein sequence ID" value="AOM79331.1"/>
    <property type="molecule type" value="Genomic_DNA"/>
</dbReference>
<dbReference type="InterPro" id="IPR036249">
    <property type="entry name" value="Thioredoxin-like_sf"/>
</dbReference>
<dbReference type="InterPro" id="IPR000866">
    <property type="entry name" value="AhpC/TSA"/>
</dbReference>
<dbReference type="KEGG" id="psty:BFS30_20465"/>
<keyword evidence="4" id="KW-0676">Redox-active center</keyword>
<evidence type="ECO:0000313" key="6">
    <source>
        <dbReference type="EMBL" id="AOM79331.1"/>
    </source>
</evidence>
<name>A0A1D7QKX9_9SPHI</name>
<reference evidence="6 7" key="1">
    <citation type="submission" date="2016-08" db="EMBL/GenBank/DDBJ databases">
        <authorList>
            <person name="Seilhamer J.J."/>
        </authorList>
    </citation>
    <scope>NUCLEOTIDE SEQUENCE [LARGE SCALE GENOMIC DNA]</scope>
    <source>
        <strain evidence="6 7">DX4</strain>
    </source>
</reference>
<dbReference type="InterPro" id="IPR017937">
    <property type="entry name" value="Thioredoxin_CS"/>
</dbReference>
<dbReference type="PROSITE" id="PS00194">
    <property type="entry name" value="THIOREDOXIN_1"/>
    <property type="match status" value="1"/>
</dbReference>
<organism evidence="6 7">
    <name type="scientific">Pedobacter steynii</name>
    <dbReference type="NCBI Taxonomy" id="430522"/>
    <lineage>
        <taxon>Bacteria</taxon>
        <taxon>Pseudomonadati</taxon>
        <taxon>Bacteroidota</taxon>
        <taxon>Sphingobacteriia</taxon>
        <taxon>Sphingobacteriales</taxon>
        <taxon>Sphingobacteriaceae</taxon>
        <taxon>Pedobacter</taxon>
    </lineage>
</organism>
<dbReference type="Pfam" id="PF14289">
    <property type="entry name" value="DUF4369"/>
    <property type="match status" value="1"/>
</dbReference>
<dbReference type="AlphaFoldDB" id="A0A1D7QKX9"/>
<keyword evidence="2" id="KW-0201">Cytochrome c-type biogenesis</keyword>
<dbReference type="Gene3D" id="3.40.30.10">
    <property type="entry name" value="Glutaredoxin"/>
    <property type="match status" value="1"/>
</dbReference>
<gene>
    <name evidence="6" type="ORF">BFS30_20465</name>
</gene>
<dbReference type="GO" id="GO:0030313">
    <property type="term" value="C:cell envelope"/>
    <property type="evidence" value="ECO:0007669"/>
    <property type="project" value="UniProtKB-SubCell"/>
</dbReference>
<dbReference type="PANTHER" id="PTHR42852:SF6">
    <property type="entry name" value="THIOL:DISULFIDE INTERCHANGE PROTEIN DSBE"/>
    <property type="match status" value="1"/>
</dbReference>
<keyword evidence="7" id="KW-1185">Reference proteome</keyword>
<accession>A0A1D7QKX9</accession>
<dbReference type="InterPro" id="IPR050553">
    <property type="entry name" value="Thioredoxin_ResA/DsbE_sf"/>
</dbReference>
<evidence type="ECO:0000256" key="3">
    <source>
        <dbReference type="ARBA" id="ARBA00023157"/>
    </source>
</evidence>
<dbReference type="OrthoDB" id="750178at2"/>
<dbReference type="InterPro" id="IPR013766">
    <property type="entry name" value="Thioredoxin_domain"/>
</dbReference>
<dbReference type="Proteomes" id="UP000094313">
    <property type="component" value="Chromosome"/>
</dbReference>
<evidence type="ECO:0000256" key="2">
    <source>
        <dbReference type="ARBA" id="ARBA00022748"/>
    </source>
</evidence>
<evidence type="ECO:0000313" key="7">
    <source>
        <dbReference type="Proteomes" id="UP000094313"/>
    </source>
</evidence>
<evidence type="ECO:0000256" key="4">
    <source>
        <dbReference type="ARBA" id="ARBA00023284"/>
    </source>
</evidence>
<evidence type="ECO:0000259" key="5">
    <source>
        <dbReference type="PROSITE" id="PS51352"/>
    </source>
</evidence>
<dbReference type="PANTHER" id="PTHR42852">
    <property type="entry name" value="THIOL:DISULFIDE INTERCHANGE PROTEIN DSBE"/>
    <property type="match status" value="1"/>
</dbReference>
<feature type="domain" description="Thioredoxin" evidence="5">
    <location>
        <begin position="238"/>
        <end position="379"/>
    </location>
</feature>
<dbReference type="RefSeq" id="WP_069380994.1">
    <property type="nucleotide sequence ID" value="NZ_CP017141.1"/>
</dbReference>
<evidence type="ECO:0000256" key="1">
    <source>
        <dbReference type="ARBA" id="ARBA00004196"/>
    </source>
</evidence>
<dbReference type="SUPFAM" id="SSF52833">
    <property type="entry name" value="Thioredoxin-like"/>
    <property type="match status" value="1"/>
</dbReference>
<dbReference type="PROSITE" id="PS51352">
    <property type="entry name" value="THIOREDOXIN_2"/>
    <property type="match status" value="1"/>
</dbReference>
<protein>
    <submittedName>
        <fullName evidence="6">Alkyl hydroperoxide reductase</fullName>
    </submittedName>
</protein>
<dbReference type="InterPro" id="IPR025380">
    <property type="entry name" value="DUF4369"/>
</dbReference>
<dbReference type="GO" id="GO:0017004">
    <property type="term" value="P:cytochrome complex assembly"/>
    <property type="evidence" value="ECO:0007669"/>
    <property type="project" value="UniProtKB-KW"/>
</dbReference>
<keyword evidence="3" id="KW-1015">Disulfide bond</keyword>
<sequence>MKTQLFWSLVLVPVMGWAQSNSFTIKIKAGDLIAPARAYLSYKDGENRVKDSAIFSNGTVQFRGLVSEPKQADLIIDRQGIGADNIPYGKGDIFNFYLEKGTIVITTKDSIKSAVISGSALSNEYLAYKKLKSRQTADLAALMVDYSIISDAKKKDTVFMNAFMAKYFKISNEIKVIDEKYITDHPDSYVSLGAMSGFTSMDMDVKKAEKLFKSLSARMHDTEIGRQIEKVILTAKLTAIGNIAPDFIQNDINDKPVKLSDFRGKYVLLDFWASWCGPCRAENPNYVKAYHQYKNKNFDILGVSLDRPGKKADWLAAIKKDGLVWTQVSDLKFWNNNAAKLYGIKGIPQNFLIDPSGKIVASNLRGEELNKKMKELFGD</sequence>
<proteinExistence type="predicted"/>
<comment type="subcellular location">
    <subcellularLocation>
        <location evidence="1">Cell envelope</location>
    </subcellularLocation>
</comment>
<dbReference type="CDD" id="cd02966">
    <property type="entry name" value="TlpA_like_family"/>
    <property type="match status" value="1"/>
</dbReference>
<dbReference type="Pfam" id="PF00578">
    <property type="entry name" value="AhpC-TSA"/>
    <property type="match status" value="1"/>
</dbReference>
<dbReference type="GO" id="GO:0016209">
    <property type="term" value="F:antioxidant activity"/>
    <property type="evidence" value="ECO:0007669"/>
    <property type="project" value="InterPro"/>
</dbReference>
<dbReference type="GO" id="GO:0016491">
    <property type="term" value="F:oxidoreductase activity"/>
    <property type="evidence" value="ECO:0007669"/>
    <property type="project" value="InterPro"/>
</dbReference>